<dbReference type="InterPro" id="IPR044553">
    <property type="entry name" value="Bbox1_ANCHR"/>
</dbReference>
<dbReference type="Gene3D" id="3.30.40.10">
    <property type="entry name" value="Zinc/RING finger domain, C3HC4 (zinc finger)"/>
    <property type="match status" value="1"/>
</dbReference>
<feature type="domain" description="FYVE-type" evidence="6">
    <location>
        <begin position="1"/>
        <end position="56"/>
    </location>
</feature>
<gene>
    <name evidence="7" type="primary">Dvir\GJ18478</name>
    <name evidence="7" type="ORF">Dvir_GJ18478</name>
</gene>
<dbReference type="GO" id="GO:0044878">
    <property type="term" value="P:mitotic cytokinesis checkpoint signaling"/>
    <property type="evidence" value="ECO:0007669"/>
    <property type="project" value="TreeGrafter"/>
</dbReference>
<dbReference type="STRING" id="7244.B4MGD7"/>
<dbReference type="InterPro" id="IPR013083">
    <property type="entry name" value="Znf_RING/FYVE/PHD"/>
</dbReference>
<dbReference type="PANTHER" id="PTHR46603">
    <property type="entry name" value="ABSCISSION/NOCUT CHECKPOINT REGULATOR"/>
    <property type="match status" value="1"/>
</dbReference>
<reference evidence="7 8" key="1">
    <citation type="journal article" date="2007" name="Nature">
        <title>Evolution of genes and genomes on the Drosophila phylogeny.</title>
        <authorList>
            <consortium name="Drosophila 12 Genomes Consortium"/>
            <person name="Clark A.G."/>
            <person name="Eisen M.B."/>
            <person name="Smith D.R."/>
            <person name="Bergman C.M."/>
            <person name="Oliver B."/>
            <person name="Markow T.A."/>
            <person name="Kaufman T.C."/>
            <person name="Kellis M."/>
            <person name="Gelbart W."/>
            <person name="Iyer V.N."/>
            <person name="Pollard D.A."/>
            <person name="Sackton T.B."/>
            <person name="Larracuente A.M."/>
            <person name="Singh N.D."/>
            <person name="Abad J.P."/>
            <person name="Abt D.N."/>
            <person name="Adryan B."/>
            <person name="Aguade M."/>
            <person name="Akashi H."/>
            <person name="Anderson W.W."/>
            <person name="Aquadro C.F."/>
            <person name="Ardell D.H."/>
            <person name="Arguello R."/>
            <person name="Artieri C.G."/>
            <person name="Barbash D.A."/>
            <person name="Barker D."/>
            <person name="Barsanti P."/>
            <person name="Batterham P."/>
            <person name="Batzoglou S."/>
            <person name="Begun D."/>
            <person name="Bhutkar A."/>
            <person name="Blanco E."/>
            <person name="Bosak S.A."/>
            <person name="Bradley R.K."/>
            <person name="Brand A.D."/>
            <person name="Brent M.R."/>
            <person name="Brooks A.N."/>
            <person name="Brown R.H."/>
            <person name="Butlin R.K."/>
            <person name="Caggese C."/>
            <person name="Calvi B.R."/>
            <person name="Bernardo de Carvalho A."/>
            <person name="Caspi A."/>
            <person name="Castrezana S."/>
            <person name="Celniker S.E."/>
            <person name="Chang J.L."/>
            <person name="Chapple C."/>
            <person name="Chatterji S."/>
            <person name="Chinwalla A."/>
            <person name="Civetta A."/>
            <person name="Clifton S.W."/>
            <person name="Comeron J.M."/>
            <person name="Costello J.C."/>
            <person name="Coyne J.A."/>
            <person name="Daub J."/>
            <person name="David R.G."/>
            <person name="Delcher A.L."/>
            <person name="Delehaunty K."/>
            <person name="Do C.B."/>
            <person name="Ebling H."/>
            <person name="Edwards K."/>
            <person name="Eickbush T."/>
            <person name="Evans J.D."/>
            <person name="Filipski A."/>
            <person name="Findeiss S."/>
            <person name="Freyhult E."/>
            <person name="Fulton L."/>
            <person name="Fulton R."/>
            <person name="Garcia A.C."/>
            <person name="Gardiner A."/>
            <person name="Garfield D.A."/>
            <person name="Garvin B.E."/>
            <person name="Gibson G."/>
            <person name="Gilbert D."/>
            <person name="Gnerre S."/>
            <person name="Godfrey J."/>
            <person name="Good R."/>
            <person name="Gotea V."/>
            <person name="Gravely B."/>
            <person name="Greenberg A.J."/>
            <person name="Griffiths-Jones S."/>
            <person name="Gross S."/>
            <person name="Guigo R."/>
            <person name="Gustafson E.A."/>
            <person name="Haerty W."/>
            <person name="Hahn M.W."/>
            <person name="Halligan D.L."/>
            <person name="Halpern A.L."/>
            <person name="Halter G.M."/>
            <person name="Han M.V."/>
            <person name="Heger A."/>
            <person name="Hillier L."/>
            <person name="Hinrichs A.S."/>
            <person name="Holmes I."/>
            <person name="Hoskins R.A."/>
            <person name="Hubisz M.J."/>
            <person name="Hultmark D."/>
            <person name="Huntley M.A."/>
            <person name="Jaffe D.B."/>
            <person name="Jagadeeshan S."/>
            <person name="Jeck W.R."/>
            <person name="Johnson J."/>
            <person name="Jones C.D."/>
            <person name="Jordan W.C."/>
            <person name="Karpen G.H."/>
            <person name="Kataoka E."/>
            <person name="Keightley P.D."/>
            <person name="Kheradpour P."/>
            <person name="Kirkness E.F."/>
            <person name="Koerich L.B."/>
            <person name="Kristiansen K."/>
            <person name="Kudrna D."/>
            <person name="Kulathinal R.J."/>
            <person name="Kumar S."/>
            <person name="Kwok R."/>
            <person name="Lander E."/>
            <person name="Langley C.H."/>
            <person name="Lapoint R."/>
            <person name="Lazzaro B.P."/>
            <person name="Lee S.J."/>
            <person name="Levesque L."/>
            <person name="Li R."/>
            <person name="Lin C.F."/>
            <person name="Lin M.F."/>
            <person name="Lindblad-Toh K."/>
            <person name="Llopart A."/>
            <person name="Long M."/>
            <person name="Low L."/>
            <person name="Lozovsky E."/>
            <person name="Lu J."/>
            <person name="Luo M."/>
            <person name="Machado C.A."/>
            <person name="Makalowski W."/>
            <person name="Marzo M."/>
            <person name="Matsuda M."/>
            <person name="Matzkin L."/>
            <person name="McAllister B."/>
            <person name="McBride C.S."/>
            <person name="McKernan B."/>
            <person name="McKernan K."/>
            <person name="Mendez-Lago M."/>
            <person name="Minx P."/>
            <person name="Mollenhauer M.U."/>
            <person name="Montooth K."/>
            <person name="Mount S.M."/>
            <person name="Mu X."/>
            <person name="Myers E."/>
            <person name="Negre B."/>
            <person name="Newfeld S."/>
            <person name="Nielsen R."/>
            <person name="Noor M.A."/>
            <person name="O'Grady P."/>
            <person name="Pachter L."/>
            <person name="Papaceit M."/>
            <person name="Parisi M.J."/>
            <person name="Parisi M."/>
            <person name="Parts L."/>
            <person name="Pedersen J.S."/>
            <person name="Pesole G."/>
            <person name="Phillippy A.M."/>
            <person name="Ponting C.P."/>
            <person name="Pop M."/>
            <person name="Porcelli D."/>
            <person name="Powell J.R."/>
            <person name="Prohaska S."/>
            <person name="Pruitt K."/>
            <person name="Puig M."/>
            <person name="Quesneville H."/>
            <person name="Ram K.R."/>
            <person name="Rand D."/>
            <person name="Rasmussen M.D."/>
            <person name="Reed L.K."/>
            <person name="Reenan R."/>
            <person name="Reily A."/>
            <person name="Remington K.A."/>
            <person name="Rieger T.T."/>
            <person name="Ritchie M.G."/>
            <person name="Robin C."/>
            <person name="Rogers Y.H."/>
            <person name="Rohde C."/>
            <person name="Rozas J."/>
            <person name="Rubenfield M.J."/>
            <person name="Ruiz A."/>
            <person name="Russo S."/>
            <person name="Salzberg S.L."/>
            <person name="Sanchez-Gracia A."/>
            <person name="Saranga D.J."/>
            <person name="Sato H."/>
            <person name="Schaeffer S.W."/>
            <person name="Schatz M.C."/>
            <person name="Schlenke T."/>
            <person name="Schwartz R."/>
            <person name="Segarra C."/>
            <person name="Singh R.S."/>
            <person name="Sirot L."/>
            <person name="Sirota M."/>
            <person name="Sisneros N.B."/>
            <person name="Smith C.D."/>
            <person name="Smith T.F."/>
            <person name="Spieth J."/>
            <person name="Stage D.E."/>
            <person name="Stark A."/>
            <person name="Stephan W."/>
            <person name="Strausberg R.L."/>
            <person name="Strempel S."/>
            <person name="Sturgill D."/>
            <person name="Sutton G."/>
            <person name="Sutton G.G."/>
            <person name="Tao W."/>
            <person name="Teichmann S."/>
            <person name="Tobari Y.N."/>
            <person name="Tomimura Y."/>
            <person name="Tsolas J.M."/>
            <person name="Valente V.L."/>
            <person name="Venter E."/>
            <person name="Venter J.C."/>
            <person name="Vicario S."/>
            <person name="Vieira F.G."/>
            <person name="Vilella A.J."/>
            <person name="Villasante A."/>
            <person name="Walenz B."/>
            <person name="Wang J."/>
            <person name="Wasserman M."/>
            <person name="Watts T."/>
            <person name="Wilson D."/>
            <person name="Wilson R.K."/>
            <person name="Wing R.A."/>
            <person name="Wolfner M.F."/>
            <person name="Wong A."/>
            <person name="Wong G.K."/>
            <person name="Wu C.I."/>
            <person name="Wu G."/>
            <person name="Yamamoto D."/>
            <person name="Yang H.P."/>
            <person name="Yang S.P."/>
            <person name="Yorke J.A."/>
            <person name="Yoshida K."/>
            <person name="Zdobnov E."/>
            <person name="Zhang P."/>
            <person name="Zhang Y."/>
            <person name="Zimin A.V."/>
            <person name="Baldwin J."/>
            <person name="Abdouelleil A."/>
            <person name="Abdulkadir J."/>
            <person name="Abebe A."/>
            <person name="Abera B."/>
            <person name="Abreu J."/>
            <person name="Acer S.C."/>
            <person name="Aftuck L."/>
            <person name="Alexander A."/>
            <person name="An P."/>
            <person name="Anderson E."/>
            <person name="Anderson S."/>
            <person name="Arachi H."/>
            <person name="Azer M."/>
            <person name="Bachantsang P."/>
            <person name="Barry A."/>
            <person name="Bayul T."/>
            <person name="Berlin A."/>
            <person name="Bessette D."/>
            <person name="Bloom T."/>
            <person name="Blye J."/>
            <person name="Boguslavskiy L."/>
            <person name="Bonnet C."/>
            <person name="Boukhgalter B."/>
            <person name="Bourzgui I."/>
            <person name="Brown A."/>
            <person name="Cahill P."/>
            <person name="Channer S."/>
            <person name="Cheshatsang Y."/>
            <person name="Chuda L."/>
            <person name="Citroen M."/>
            <person name="Collymore A."/>
            <person name="Cooke P."/>
            <person name="Costello M."/>
            <person name="D'Aco K."/>
            <person name="Daza R."/>
            <person name="De Haan G."/>
            <person name="DeGray S."/>
            <person name="DeMaso C."/>
            <person name="Dhargay N."/>
            <person name="Dooley K."/>
            <person name="Dooley E."/>
            <person name="Doricent M."/>
            <person name="Dorje P."/>
            <person name="Dorjee K."/>
            <person name="Dupes A."/>
            <person name="Elong R."/>
            <person name="Falk J."/>
            <person name="Farina A."/>
            <person name="Faro S."/>
            <person name="Ferguson D."/>
            <person name="Fisher S."/>
            <person name="Foley C.D."/>
            <person name="Franke A."/>
            <person name="Friedrich D."/>
            <person name="Gadbois L."/>
            <person name="Gearin G."/>
            <person name="Gearin C.R."/>
            <person name="Giannoukos G."/>
            <person name="Goode T."/>
            <person name="Graham J."/>
            <person name="Grandbois E."/>
            <person name="Grewal S."/>
            <person name="Gyaltsen K."/>
            <person name="Hafez N."/>
            <person name="Hagos B."/>
            <person name="Hall J."/>
            <person name="Henson C."/>
            <person name="Hollinger A."/>
            <person name="Honan T."/>
            <person name="Huard M.D."/>
            <person name="Hughes L."/>
            <person name="Hurhula B."/>
            <person name="Husby M.E."/>
            <person name="Kamat A."/>
            <person name="Kanga B."/>
            <person name="Kashin S."/>
            <person name="Khazanovich D."/>
            <person name="Kisner P."/>
            <person name="Lance K."/>
            <person name="Lara M."/>
            <person name="Lee W."/>
            <person name="Lennon N."/>
            <person name="Letendre F."/>
            <person name="LeVine R."/>
            <person name="Lipovsky A."/>
            <person name="Liu X."/>
            <person name="Liu J."/>
            <person name="Liu S."/>
            <person name="Lokyitsang T."/>
            <person name="Lokyitsang Y."/>
            <person name="Lubonja R."/>
            <person name="Lui A."/>
            <person name="MacDonald P."/>
            <person name="Magnisalis V."/>
            <person name="Maru K."/>
            <person name="Matthews C."/>
            <person name="McCusker W."/>
            <person name="McDonough S."/>
            <person name="Mehta T."/>
            <person name="Meldrim J."/>
            <person name="Meneus L."/>
            <person name="Mihai O."/>
            <person name="Mihalev A."/>
            <person name="Mihova T."/>
            <person name="Mittelman R."/>
            <person name="Mlenga V."/>
            <person name="Montmayeur A."/>
            <person name="Mulrain L."/>
            <person name="Navidi A."/>
            <person name="Naylor J."/>
            <person name="Negash T."/>
            <person name="Nguyen T."/>
            <person name="Nguyen N."/>
            <person name="Nicol R."/>
            <person name="Norbu C."/>
            <person name="Norbu N."/>
            <person name="Novod N."/>
            <person name="O'Neill B."/>
            <person name="Osman S."/>
            <person name="Markiewicz E."/>
            <person name="Oyono O.L."/>
            <person name="Patti C."/>
            <person name="Phunkhang P."/>
            <person name="Pierre F."/>
            <person name="Priest M."/>
            <person name="Raghuraman S."/>
            <person name="Rege F."/>
            <person name="Reyes R."/>
            <person name="Rise C."/>
            <person name="Rogov P."/>
            <person name="Ross K."/>
            <person name="Ryan E."/>
            <person name="Settipalli S."/>
            <person name="Shea T."/>
            <person name="Sherpa N."/>
            <person name="Shi L."/>
            <person name="Shih D."/>
            <person name="Sparrow T."/>
            <person name="Spaulding J."/>
            <person name="Stalker J."/>
            <person name="Stange-Thomann N."/>
            <person name="Stavropoulos S."/>
            <person name="Stone C."/>
            <person name="Strader C."/>
            <person name="Tesfaye S."/>
            <person name="Thomson T."/>
            <person name="Thoulutsang Y."/>
            <person name="Thoulutsang D."/>
            <person name="Topham K."/>
            <person name="Topping I."/>
            <person name="Tsamla T."/>
            <person name="Vassiliev H."/>
            <person name="Vo A."/>
            <person name="Wangchuk T."/>
            <person name="Wangdi T."/>
            <person name="Weiand M."/>
            <person name="Wilkinson J."/>
            <person name="Wilson A."/>
            <person name="Yadav S."/>
            <person name="Young G."/>
            <person name="Yu Q."/>
            <person name="Zembek L."/>
            <person name="Zhong D."/>
            <person name="Zimmer A."/>
            <person name="Zwirko Z."/>
            <person name="Jaffe D.B."/>
            <person name="Alvarez P."/>
            <person name="Brockman W."/>
            <person name="Butler J."/>
            <person name="Chin C."/>
            <person name="Gnerre S."/>
            <person name="Grabherr M."/>
            <person name="Kleber M."/>
            <person name="Mauceli E."/>
            <person name="MacCallum I."/>
        </authorList>
    </citation>
    <scope>NUCLEOTIDE SEQUENCE [LARGE SCALE GENOMIC DNA]</scope>
    <source>
        <strain evidence="8">Tucson 15010-1051.87</strain>
    </source>
</reference>
<dbReference type="KEGG" id="dvi:6636717"/>
<dbReference type="Pfam" id="PF22586">
    <property type="entry name" value="ANCHR-like_BBOX"/>
    <property type="match status" value="1"/>
</dbReference>
<dbReference type="InParanoid" id="B4MGD7"/>
<evidence type="ECO:0000313" key="8">
    <source>
        <dbReference type="Proteomes" id="UP000008792"/>
    </source>
</evidence>
<dbReference type="Pfam" id="PF01363">
    <property type="entry name" value="FYVE"/>
    <property type="match status" value="1"/>
</dbReference>
<sequence>MSCYGCSRKYGLFCKEHGCPNCGYSYCAKCLKRPIAVPRHGGKVLNVCLICYDKLSKMQANADAEKVIDCEALPGELVTKLRLPPKNTTPADAEAADALFDNLLPSEELAAVLAPISSAVAGNAAAAPVQGTGSEDIDENLDSAISKRLQNLKAVETTDDDIRARLSNLSGMPHQKNYDKKDLLLSTDQRTDQDKIKDLLHQFLGETQLDQRVDDERNDAISDIERRLRALRDAPIDGAGAEAASSSAATNTPSDNEDENDETVLQEIMKKYIAEAQLPAAADPLEAELGTTSNPNGSENEELPWCNICNEDAVYRCLGCDGELFCAQCYRECHDDEEYRAHIKEKYRAPPKFKENHF</sequence>
<dbReference type="InterPro" id="IPR011011">
    <property type="entry name" value="Znf_FYVE_PHD"/>
</dbReference>
<accession>B4MGD7</accession>
<evidence type="ECO:0000313" key="7">
    <source>
        <dbReference type="EMBL" id="EDW57460.1"/>
    </source>
</evidence>
<dbReference type="EMBL" id="CH940672">
    <property type="protein sequence ID" value="EDW57460.1"/>
    <property type="molecule type" value="Genomic_DNA"/>
</dbReference>
<evidence type="ECO:0000256" key="1">
    <source>
        <dbReference type="ARBA" id="ARBA00022723"/>
    </source>
</evidence>
<name>B4MGD7_DROVI</name>
<organism evidence="7 8">
    <name type="scientific">Drosophila virilis</name>
    <name type="common">Fruit fly</name>
    <dbReference type="NCBI Taxonomy" id="7244"/>
    <lineage>
        <taxon>Eukaryota</taxon>
        <taxon>Metazoa</taxon>
        <taxon>Ecdysozoa</taxon>
        <taxon>Arthropoda</taxon>
        <taxon>Hexapoda</taxon>
        <taxon>Insecta</taxon>
        <taxon>Pterygota</taxon>
        <taxon>Neoptera</taxon>
        <taxon>Endopterygota</taxon>
        <taxon>Diptera</taxon>
        <taxon>Brachycera</taxon>
        <taxon>Muscomorpha</taxon>
        <taxon>Ephydroidea</taxon>
        <taxon>Drosophilidae</taxon>
        <taxon>Drosophila</taxon>
    </lineage>
</organism>
<keyword evidence="3" id="KW-0862">Zinc</keyword>
<dbReference type="GO" id="GO:0005813">
    <property type="term" value="C:centrosome"/>
    <property type="evidence" value="ECO:0007669"/>
    <property type="project" value="TreeGrafter"/>
</dbReference>
<dbReference type="FunCoup" id="B4MGD7">
    <property type="interactions" value="36"/>
</dbReference>
<feature type="region of interest" description="Disordered" evidence="5">
    <location>
        <begin position="237"/>
        <end position="261"/>
    </location>
</feature>
<keyword evidence="2 4" id="KW-0863">Zinc-finger</keyword>
<dbReference type="OrthoDB" id="5407799at2759"/>
<feature type="compositionally biased region" description="Low complexity" evidence="5">
    <location>
        <begin position="238"/>
        <end position="249"/>
    </location>
</feature>
<dbReference type="PhylomeDB" id="B4MGD7"/>
<dbReference type="eggNOG" id="KOG1818">
    <property type="taxonomic scope" value="Eukaryota"/>
</dbReference>
<dbReference type="Proteomes" id="UP000008792">
    <property type="component" value="Unassembled WGS sequence"/>
</dbReference>
<proteinExistence type="predicted"/>
<keyword evidence="1" id="KW-0479">Metal-binding</keyword>
<dbReference type="CDD" id="cd19817">
    <property type="entry name" value="Bbox1_ANCHR-like"/>
    <property type="match status" value="1"/>
</dbReference>
<keyword evidence="8" id="KW-1185">Reference proteome</keyword>
<dbReference type="SUPFAM" id="SSF57903">
    <property type="entry name" value="FYVE/PHD zinc finger"/>
    <property type="match status" value="1"/>
</dbReference>
<evidence type="ECO:0000256" key="2">
    <source>
        <dbReference type="ARBA" id="ARBA00022771"/>
    </source>
</evidence>
<dbReference type="FunFam" id="3.30.40.10:FF:000879">
    <property type="entry name" value="abscission/NoCut checkpoint regulator"/>
    <property type="match status" value="1"/>
</dbReference>
<dbReference type="GO" id="GO:0032154">
    <property type="term" value="C:cleavage furrow"/>
    <property type="evidence" value="ECO:0007669"/>
    <property type="project" value="TreeGrafter"/>
</dbReference>
<dbReference type="GO" id="GO:0032266">
    <property type="term" value="F:phosphatidylinositol-3-phosphate binding"/>
    <property type="evidence" value="ECO:0007669"/>
    <property type="project" value="TreeGrafter"/>
</dbReference>
<dbReference type="AlphaFoldDB" id="B4MGD7"/>
<dbReference type="GO" id="GO:0009838">
    <property type="term" value="P:abscission"/>
    <property type="evidence" value="ECO:0007669"/>
    <property type="project" value="TreeGrafter"/>
</dbReference>
<dbReference type="SMR" id="B4MGD7"/>
<dbReference type="GO" id="GO:0008270">
    <property type="term" value="F:zinc ion binding"/>
    <property type="evidence" value="ECO:0007669"/>
    <property type="project" value="UniProtKB-KW"/>
</dbReference>
<dbReference type="HOGENOM" id="CLU_043234_2_0_1"/>
<dbReference type="SUPFAM" id="SSF57845">
    <property type="entry name" value="B-box zinc-binding domain"/>
    <property type="match status" value="1"/>
</dbReference>
<dbReference type="PROSITE" id="PS50178">
    <property type="entry name" value="ZF_FYVE"/>
    <property type="match status" value="1"/>
</dbReference>
<dbReference type="InterPro" id="IPR017455">
    <property type="entry name" value="Znf_FYVE-rel"/>
</dbReference>
<evidence type="ECO:0000256" key="3">
    <source>
        <dbReference type="ARBA" id="ARBA00022833"/>
    </source>
</evidence>
<evidence type="ECO:0000259" key="6">
    <source>
        <dbReference type="PROSITE" id="PS50178"/>
    </source>
</evidence>
<protein>
    <recommendedName>
        <fullName evidence="6">FYVE-type domain-containing protein</fullName>
    </recommendedName>
</protein>
<dbReference type="PANTHER" id="PTHR46603:SF1">
    <property type="entry name" value="ABSCISSION_NOCUT CHECKPOINT REGULATOR"/>
    <property type="match status" value="1"/>
</dbReference>
<dbReference type="InterPro" id="IPR000306">
    <property type="entry name" value="Znf_FYVE"/>
</dbReference>
<evidence type="ECO:0000256" key="5">
    <source>
        <dbReference type="SAM" id="MobiDB-lite"/>
    </source>
</evidence>
<dbReference type="OMA" id="CYRECHD"/>
<evidence type="ECO:0000256" key="4">
    <source>
        <dbReference type="PROSITE-ProRule" id="PRU00091"/>
    </source>
</evidence>
<dbReference type="GO" id="GO:0030496">
    <property type="term" value="C:midbody"/>
    <property type="evidence" value="ECO:0007669"/>
    <property type="project" value="TreeGrafter"/>
</dbReference>